<keyword evidence="3" id="KW-1185">Reference proteome</keyword>
<proteinExistence type="predicted"/>
<dbReference type="Pfam" id="PF03886">
    <property type="entry name" value="ABC_trans_aux"/>
    <property type="match status" value="1"/>
</dbReference>
<feature type="domain" description="ABC-type transport auxiliary lipoprotein component" evidence="1">
    <location>
        <begin position="36"/>
        <end position="198"/>
    </location>
</feature>
<dbReference type="AlphaFoldDB" id="A0A6S7FM37"/>
<gene>
    <name evidence="2" type="ORF">LMG6000_05640</name>
</gene>
<name>A0A6S7FM37_9BURK</name>
<reference evidence="2 3" key="1">
    <citation type="submission" date="2020-04" db="EMBL/GenBank/DDBJ databases">
        <authorList>
            <person name="De Canck E."/>
        </authorList>
    </citation>
    <scope>NUCLEOTIDE SEQUENCE [LARGE SCALE GENOMIC DNA]</scope>
    <source>
        <strain evidence="2 3">LMG 6000</strain>
    </source>
</reference>
<dbReference type="EMBL" id="CADILH010000012">
    <property type="protein sequence ID" value="CAB3938014.1"/>
    <property type="molecule type" value="Genomic_DNA"/>
</dbReference>
<dbReference type="Gene3D" id="3.40.50.10610">
    <property type="entry name" value="ABC-type transport auxiliary lipoprotein component"/>
    <property type="match status" value="1"/>
</dbReference>
<evidence type="ECO:0000313" key="2">
    <source>
        <dbReference type="EMBL" id="CAB3938014.1"/>
    </source>
</evidence>
<sequence>MNDALRKRPAALAALLLLAALPGCSLLYKQEPAATYQLSLPRSTYAAPSAQARPQGPVLVIHTPVSSRVLDSDRVIIAQPDGRLAAWAGLRWADNAPVLLRDRLAEAFIHDARQAVRVDSSSFGSERNLVGTLQAFQFEQRSDASVVAIRLDLRLDDHGQPGKGASRRFEVERTATSKREADVIAAFSAASDALAEQVIGWVAQQPVTSIASPAGAAGVPRTAPAELVPR</sequence>
<dbReference type="SUPFAM" id="SSF159594">
    <property type="entry name" value="XCC0632-like"/>
    <property type="match status" value="1"/>
</dbReference>
<evidence type="ECO:0000313" key="3">
    <source>
        <dbReference type="Proteomes" id="UP000494183"/>
    </source>
</evidence>
<protein>
    <recommendedName>
        <fullName evidence="1">ABC-type transport auxiliary lipoprotein component domain-containing protein</fullName>
    </recommendedName>
</protein>
<dbReference type="Proteomes" id="UP000494183">
    <property type="component" value="Unassembled WGS sequence"/>
</dbReference>
<organism evidence="2 3">
    <name type="scientific">Achromobacter insolitus</name>
    <dbReference type="NCBI Taxonomy" id="217204"/>
    <lineage>
        <taxon>Bacteria</taxon>
        <taxon>Pseudomonadati</taxon>
        <taxon>Pseudomonadota</taxon>
        <taxon>Betaproteobacteria</taxon>
        <taxon>Burkholderiales</taxon>
        <taxon>Alcaligenaceae</taxon>
        <taxon>Achromobacter</taxon>
    </lineage>
</organism>
<accession>A0A6S7FM37</accession>
<dbReference type="InterPro" id="IPR005586">
    <property type="entry name" value="ABC_trans_aux"/>
</dbReference>
<dbReference type="RefSeq" id="WP_175201549.1">
    <property type="nucleotide sequence ID" value="NZ_CADILH010000012.1"/>
</dbReference>
<evidence type="ECO:0000259" key="1">
    <source>
        <dbReference type="Pfam" id="PF03886"/>
    </source>
</evidence>